<feature type="domain" description="Rab3-GAP regulatory subunit N-terminal" evidence="1">
    <location>
        <begin position="162"/>
        <end position="233"/>
    </location>
</feature>
<dbReference type="PANTHER" id="PTHR12472:SF0">
    <property type="entry name" value="RAB3 GTPASE-ACTIVATING PROTEIN NON-CATALYTIC SUBUNIT"/>
    <property type="match status" value="1"/>
</dbReference>
<sequence>MARRSHLTHVGCIACDELEELGAGEREGWLDDPSLLAALHPDALALAHSSRSLVLVLGWDRDPDPSSPRQPLKIRPSLATDDGHISAIEWLPFGDLLALALGTSAGILIVYSLTGDLIHKQIIHPGRVLRLRFRETKVDSSQDSVSSMELCVVLPAAFIAGQSSQRHYCAVTIGEDAVISAYRLSEDRSRSLVGAILSKVVPATFSTLASFSKMIWRSEQTSPKKPNIKPQPFAKGQNLVPVRVTFFFFPRPLLYMNC</sequence>
<dbReference type="EMBL" id="CM017885">
    <property type="protein sequence ID" value="KAG1367912.1"/>
    <property type="molecule type" value="Genomic_DNA"/>
</dbReference>
<keyword evidence="3" id="KW-1185">Reference proteome</keyword>
<dbReference type="Pfam" id="PF14655">
    <property type="entry name" value="RAB3GAP2_N"/>
    <property type="match status" value="2"/>
</dbReference>
<proteinExistence type="predicted"/>
<dbReference type="Proteomes" id="UP000797356">
    <property type="component" value="Chromosome 14"/>
</dbReference>
<dbReference type="InterPro" id="IPR036322">
    <property type="entry name" value="WD40_repeat_dom_sf"/>
</dbReference>
<dbReference type="AlphaFoldDB" id="A0A8K0IUE0"/>
<organism evidence="2 3">
    <name type="scientific">Cocos nucifera</name>
    <name type="common">Coconut palm</name>
    <dbReference type="NCBI Taxonomy" id="13894"/>
    <lineage>
        <taxon>Eukaryota</taxon>
        <taxon>Viridiplantae</taxon>
        <taxon>Streptophyta</taxon>
        <taxon>Embryophyta</taxon>
        <taxon>Tracheophyta</taxon>
        <taxon>Spermatophyta</taxon>
        <taxon>Magnoliopsida</taxon>
        <taxon>Liliopsida</taxon>
        <taxon>Arecaceae</taxon>
        <taxon>Arecoideae</taxon>
        <taxon>Cocoseae</taxon>
        <taxon>Attaleinae</taxon>
        <taxon>Cocos</taxon>
    </lineage>
</organism>
<dbReference type="PANTHER" id="PTHR12472">
    <property type="entry name" value="RAB3-GAP REGULATORY DOMAIN"/>
    <property type="match status" value="1"/>
</dbReference>
<evidence type="ECO:0000259" key="1">
    <source>
        <dbReference type="Pfam" id="PF14655"/>
    </source>
</evidence>
<comment type="caution">
    <text evidence="2">The sequence shown here is derived from an EMBL/GenBank/DDBJ whole genome shotgun (WGS) entry which is preliminary data.</text>
</comment>
<name>A0A8K0IUE0_COCNU</name>
<dbReference type="OrthoDB" id="360390at2759"/>
<gene>
    <name evidence="2" type="ORF">COCNU_14G003800</name>
</gene>
<reference evidence="2" key="2">
    <citation type="submission" date="2019-07" db="EMBL/GenBank/DDBJ databases">
        <authorList>
            <person name="Yang Y."/>
            <person name="Bocs S."/>
            <person name="Baudouin L."/>
        </authorList>
    </citation>
    <scope>NUCLEOTIDE SEQUENCE</scope>
    <source>
        <tissue evidence="2">Spear leaf of Hainan Tall coconut</tissue>
    </source>
</reference>
<dbReference type="InterPro" id="IPR026059">
    <property type="entry name" value="Rab3GAP2"/>
</dbReference>
<accession>A0A8K0IUE0</accession>
<feature type="domain" description="Rab3-GAP regulatory subunit N-terminal" evidence="1">
    <location>
        <begin position="29"/>
        <end position="159"/>
    </location>
</feature>
<dbReference type="SUPFAM" id="SSF50978">
    <property type="entry name" value="WD40 repeat-like"/>
    <property type="match status" value="1"/>
</dbReference>
<dbReference type="InterPro" id="IPR032839">
    <property type="entry name" value="RAB3GAP_N"/>
</dbReference>
<protein>
    <submittedName>
        <fullName evidence="2">Putative rab3 GTPase-activating protein non-catalytic subunit</fullName>
    </submittedName>
</protein>
<reference evidence="2" key="1">
    <citation type="journal article" date="2017" name="Gigascience">
        <title>The genome draft of coconut (Cocos nucifera).</title>
        <authorList>
            <person name="Xiao Y."/>
            <person name="Xu P."/>
            <person name="Fan H."/>
            <person name="Baudouin L."/>
            <person name="Xia W."/>
            <person name="Bocs S."/>
            <person name="Xu J."/>
            <person name="Li Q."/>
            <person name="Guo A."/>
            <person name="Zhou L."/>
            <person name="Li J."/>
            <person name="Wu Y."/>
            <person name="Ma Z."/>
            <person name="Armero A."/>
            <person name="Issali A.E."/>
            <person name="Liu N."/>
            <person name="Peng M."/>
            <person name="Yang Y."/>
        </authorList>
    </citation>
    <scope>NUCLEOTIDE SEQUENCE</scope>
    <source>
        <tissue evidence="2">Spear leaf of Hainan Tall coconut</tissue>
    </source>
</reference>
<evidence type="ECO:0000313" key="2">
    <source>
        <dbReference type="EMBL" id="KAG1367912.1"/>
    </source>
</evidence>
<evidence type="ECO:0000313" key="3">
    <source>
        <dbReference type="Proteomes" id="UP000797356"/>
    </source>
</evidence>